<evidence type="ECO:0000256" key="1">
    <source>
        <dbReference type="SAM" id="Phobius"/>
    </source>
</evidence>
<dbReference type="InterPro" id="IPR046125">
    <property type="entry name" value="DUF6122"/>
</dbReference>
<sequence length="127" mass="14927">MLQPAVHYFLHFIAIALIAWLVDRENWKQAYLILLATMLVDLDHLFATPVFDPDRCGIGYHPLHSEMAIIGYIFGSIFVKHRIIRLIFIGLLFHMFTDLIDCLWSFSKCSECYYASEIYKLKESFFN</sequence>
<dbReference type="RefSeq" id="WP_311485279.1">
    <property type="nucleotide sequence ID" value="NZ_JAVRHP010000084.1"/>
</dbReference>
<gene>
    <name evidence="2" type="ORF">RM529_13360</name>
</gene>
<evidence type="ECO:0000313" key="3">
    <source>
        <dbReference type="Proteomes" id="UP001248819"/>
    </source>
</evidence>
<comment type="caution">
    <text evidence="2">The sequence shown here is derived from an EMBL/GenBank/DDBJ whole genome shotgun (WGS) entry which is preliminary data.</text>
</comment>
<organism evidence="2 3">
    <name type="scientific">Autumnicola edwardsiae</name>
    <dbReference type="NCBI Taxonomy" id="3075594"/>
    <lineage>
        <taxon>Bacteria</taxon>
        <taxon>Pseudomonadati</taxon>
        <taxon>Bacteroidota</taxon>
        <taxon>Flavobacteriia</taxon>
        <taxon>Flavobacteriales</taxon>
        <taxon>Flavobacteriaceae</taxon>
        <taxon>Autumnicola</taxon>
    </lineage>
</organism>
<dbReference type="EMBL" id="JAVRHP010000084">
    <property type="protein sequence ID" value="MDT0651140.1"/>
    <property type="molecule type" value="Genomic_DNA"/>
</dbReference>
<feature type="transmembrane region" description="Helical" evidence="1">
    <location>
        <begin position="6"/>
        <end position="23"/>
    </location>
</feature>
<feature type="transmembrane region" description="Helical" evidence="1">
    <location>
        <begin position="30"/>
        <end position="51"/>
    </location>
</feature>
<reference evidence="2 3" key="1">
    <citation type="submission" date="2023-09" db="EMBL/GenBank/DDBJ databases">
        <authorList>
            <person name="Rey-Velasco X."/>
        </authorList>
    </citation>
    <scope>NUCLEOTIDE SEQUENCE [LARGE SCALE GENOMIC DNA]</scope>
    <source>
        <strain evidence="2 3">F297</strain>
    </source>
</reference>
<keyword evidence="1" id="KW-0812">Transmembrane</keyword>
<proteinExistence type="predicted"/>
<evidence type="ECO:0000313" key="2">
    <source>
        <dbReference type="EMBL" id="MDT0651140.1"/>
    </source>
</evidence>
<accession>A0ABU3CXP1</accession>
<dbReference type="Pfam" id="PF19617">
    <property type="entry name" value="DUF6122"/>
    <property type="match status" value="1"/>
</dbReference>
<dbReference type="Proteomes" id="UP001248819">
    <property type="component" value="Unassembled WGS sequence"/>
</dbReference>
<keyword evidence="1" id="KW-0472">Membrane</keyword>
<keyword evidence="3" id="KW-1185">Reference proteome</keyword>
<protein>
    <submittedName>
        <fullName evidence="2">DUF6122 family protein</fullName>
    </submittedName>
</protein>
<feature type="transmembrane region" description="Helical" evidence="1">
    <location>
        <begin position="63"/>
        <end position="79"/>
    </location>
</feature>
<name>A0ABU3CXP1_9FLAO</name>
<keyword evidence="1" id="KW-1133">Transmembrane helix</keyword>